<keyword evidence="2" id="KW-0472">Membrane</keyword>
<dbReference type="InterPro" id="IPR007795">
    <property type="entry name" value="T7SS_EccB"/>
</dbReference>
<feature type="region of interest" description="Disordered" evidence="1">
    <location>
        <begin position="307"/>
        <end position="329"/>
    </location>
</feature>
<name>A0A2I2KKX8_9ACTN</name>
<dbReference type="Pfam" id="PF05108">
    <property type="entry name" value="T7SS_ESX1_EccB"/>
    <property type="match status" value="1"/>
</dbReference>
<dbReference type="Proteomes" id="UP000234331">
    <property type="component" value="Unassembled WGS sequence"/>
</dbReference>
<evidence type="ECO:0000313" key="4">
    <source>
        <dbReference type="Proteomes" id="UP000234331"/>
    </source>
</evidence>
<sequence>MQSRRDQVDAQRYLLGRLTSALVRAEPDALELPTRRDRRGLVAGILAALLMLAGIAIWALLFPGGSTAWRQPGKLLVDSSTGSRFLLVGGELRPVRNVASARLVTGGAVDPVSIGGSKLARLPRGAPVGIAGAPDLLPGAGLNAGVWRACAGSTTADAVRLQIGAVPAVPGRRLDSGHGTLVTDGDRTYLLWERRRLALARPWAADVLGYGDTVPVAVPRAWLDLVPAGPDLAPLDVAGRGSPGPTVGDRPATVGQVFTAPGPGGHGAVHYQLLPDGLTPLSATRAALAEGEAAGTPEQPITAVELASTPRSARSAADDPLPASPPPLRLPAPGEAVCLETASHPDGSTLTPVLAAPPTVTGTPAAGGVSVAVRPGGGALLVARADVAARDQQVALVDGAGLRYPITSDALTALGYQAEQTTVVPARLAGLLPSGPPLDTPKAG</sequence>
<dbReference type="PANTHER" id="PTHR40765">
    <property type="entry name" value="ESX-2 SECRETION SYSTEM ATPASE ECCB2"/>
    <property type="match status" value="1"/>
</dbReference>
<evidence type="ECO:0000313" key="3">
    <source>
        <dbReference type="EMBL" id="SNQ46304.1"/>
    </source>
</evidence>
<dbReference type="GO" id="GO:0005576">
    <property type="term" value="C:extracellular region"/>
    <property type="evidence" value="ECO:0007669"/>
    <property type="project" value="TreeGrafter"/>
</dbReference>
<gene>
    <name evidence="3" type="ORF">FRACA_1340004</name>
</gene>
<dbReference type="InterPro" id="IPR044857">
    <property type="entry name" value="T7SS_EccB_R1"/>
</dbReference>
<keyword evidence="4" id="KW-1185">Reference proteome</keyword>
<evidence type="ECO:0000256" key="1">
    <source>
        <dbReference type="SAM" id="MobiDB-lite"/>
    </source>
</evidence>
<dbReference type="NCBIfam" id="TIGR03919">
    <property type="entry name" value="T7SS_EccB"/>
    <property type="match status" value="1"/>
</dbReference>
<accession>A0A2I2KKX8</accession>
<feature type="transmembrane region" description="Helical" evidence="2">
    <location>
        <begin position="41"/>
        <end position="61"/>
    </location>
</feature>
<dbReference type="OrthoDB" id="3847604at2"/>
<dbReference type="RefSeq" id="WP_101830358.1">
    <property type="nucleotide sequence ID" value="NZ_FZMO01000040.1"/>
</dbReference>
<dbReference type="AlphaFoldDB" id="A0A2I2KKX8"/>
<protein>
    <recommendedName>
        <fullName evidence="5">Type VII secretion protein EccB</fullName>
    </recommendedName>
</protein>
<evidence type="ECO:0000256" key="2">
    <source>
        <dbReference type="SAM" id="Phobius"/>
    </source>
</evidence>
<reference evidence="3 4" key="1">
    <citation type="submission" date="2017-06" db="EMBL/GenBank/DDBJ databases">
        <authorList>
            <person name="Kim H.J."/>
            <person name="Triplett B.A."/>
        </authorList>
    </citation>
    <scope>NUCLEOTIDE SEQUENCE [LARGE SCALE GENOMIC DNA]</scope>
    <source>
        <strain evidence="3">FRACA_ARgP5</strain>
    </source>
</reference>
<keyword evidence="2" id="KW-0812">Transmembrane</keyword>
<dbReference type="Gene3D" id="3.30.2390.20">
    <property type="entry name" value="Type VII secretion system EccB, repeat 1 domain"/>
    <property type="match status" value="1"/>
</dbReference>
<keyword evidence="2" id="KW-1133">Transmembrane helix</keyword>
<dbReference type="PANTHER" id="PTHR40765:SF2">
    <property type="entry name" value="ESX-2 SECRETION SYSTEM ATPASE ECCB2"/>
    <property type="match status" value="1"/>
</dbReference>
<dbReference type="EMBL" id="FZMO01000040">
    <property type="protein sequence ID" value="SNQ46304.1"/>
    <property type="molecule type" value="Genomic_DNA"/>
</dbReference>
<feature type="compositionally biased region" description="Low complexity" evidence="1">
    <location>
        <begin position="312"/>
        <end position="321"/>
    </location>
</feature>
<organism evidence="3 4">
    <name type="scientific">Frankia canadensis</name>
    <dbReference type="NCBI Taxonomy" id="1836972"/>
    <lineage>
        <taxon>Bacteria</taxon>
        <taxon>Bacillati</taxon>
        <taxon>Actinomycetota</taxon>
        <taxon>Actinomycetes</taxon>
        <taxon>Frankiales</taxon>
        <taxon>Frankiaceae</taxon>
        <taxon>Frankia</taxon>
    </lineage>
</organism>
<proteinExistence type="predicted"/>
<evidence type="ECO:0008006" key="5">
    <source>
        <dbReference type="Google" id="ProtNLM"/>
    </source>
</evidence>